<dbReference type="Proteomes" id="UP001203852">
    <property type="component" value="Unassembled WGS sequence"/>
</dbReference>
<organism evidence="2 3">
    <name type="scientific">Exophiala viscosa</name>
    <dbReference type="NCBI Taxonomy" id="2486360"/>
    <lineage>
        <taxon>Eukaryota</taxon>
        <taxon>Fungi</taxon>
        <taxon>Dikarya</taxon>
        <taxon>Ascomycota</taxon>
        <taxon>Pezizomycotina</taxon>
        <taxon>Eurotiomycetes</taxon>
        <taxon>Chaetothyriomycetidae</taxon>
        <taxon>Chaetothyriales</taxon>
        <taxon>Herpotrichiellaceae</taxon>
        <taxon>Exophiala</taxon>
    </lineage>
</organism>
<evidence type="ECO:0000313" key="2">
    <source>
        <dbReference type="EMBL" id="KAI1618856.1"/>
    </source>
</evidence>
<sequence>MEMQHSKMMAVRYGYTPALNDYISRMERAQNMYDAQVTSSAILQIVAKMATASRPQSHCGIPNTISNKNLGKGPSDQLKSFQRQTSVRFAEVSEVCFFDKEAAPKDSGKVSFGMSNVGDDGTGSKAWRKKVQKLKENIKCREHGLKKARARTYCSCVIHFAYEEASRRSSGSMKSKDDAPQPTICPNSNELASESSLDSSVPRHRPVAEVYLQAMREVYDIMAEFERKYAGIFKHIERMRSLSQTAIKHIQEIFPVRSKRWRDFYAETEDSVDDAAEGITTGSVSPKPVREYKVWSSCAQGWQFDKVIKAINEYKTFLEDV</sequence>
<dbReference type="AlphaFoldDB" id="A0AAN6E6J5"/>
<feature type="region of interest" description="Disordered" evidence="1">
    <location>
        <begin position="169"/>
        <end position="200"/>
    </location>
</feature>
<accession>A0AAN6E6J5</accession>
<gene>
    <name evidence="2" type="ORF">EDD36DRAFT_414514</name>
</gene>
<keyword evidence="3" id="KW-1185">Reference proteome</keyword>
<dbReference type="EMBL" id="MU404350">
    <property type="protein sequence ID" value="KAI1618856.1"/>
    <property type="molecule type" value="Genomic_DNA"/>
</dbReference>
<feature type="region of interest" description="Disordered" evidence="1">
    <location>
        <begin position="56"/>
        <end position="76"/>
    </location>
</feature>
<reference evidence="2" key="1">
    <citation type="journal article" date="2022" name="bioRxiv">
        <title>Deciphering the potential niche of two novel black yeast fungi from a biological soil crust based on their genomes, phenotypes, and melanin regulation.</title>
        <authorList>
            <consortium name="DOE Joint Genome Institute"/>
            <person name="Carr E.C."/>
            <person name="Barton Q."/>
            <person name="Grambo S."/>
            <person name="Sullivan M."/>
            <person name="Renfro C.M."/>
            <person name="Kuo A."/>
            <person name="Pangilinan J."/>
            <person name="Lipzen A."/>
            <person name="Keymanesh K."/>
            <person name="Savage E."/>
            <person name="Barry K."/>
            <person name="Grigoriev I.V."/>
            <person name="Riekhof W.R."/>
            <person name="Harris S.S."/>
        </authorList>
    </citation>
    <scope>NUCLEOTIDE SEQUENCE</scope>
    <source>
        <strain evidence="2">JF 03-4F</strain>
    </source>
</reference>
<name>A0AAN6E6J5_9EURO</name>
<protein>
    <submittedName>
        <fullName evidence="2">Uncharacterized protein</fullName>
    </submittedName>
</protein>
<evidence type="ECO:0000256" key="1">
    <source>
        <dbReference type="SAM" id="MobiDB-lite"/>
    </source>
</evidence>
<feature type="compositionally biased region" description="Polar residues" evidence="1">
    <location>
        <begin position="184"/>
        <end position="199"/>
    </location>
</feature>
<proteinExistence type="predicted"/>
<comment type="caution">
    <text evidence="2">The sequence shown here is derived from an EMBL/GenBank/DDBJ whole genome shotgun (WGS) entry which is preliminary data.</text>
</comment>
<evidence type="ECO:0000313" key="3">
    <source>
        <dbReference type="Proteomes" id="UP001203852"/>
    </source>
</evidence>